<sequence>MANTKKKRTKKHYRPRAVAVPPYLGTFLSKEGLQERKVEEDRLFLLRVANRTVEEEELVLYTRLFQMAWILASKMQDALKMREVIANGLRAVGAYLSPDAVEFDDEFFNDLSQAVEVCRGIIEQSGQLERAQALDAVMNRNSHIGLESITGKNINDAEVHL</sequence>
<name>A0ABS2DUK9_9BURK</name>
<evidence type="ECO:0000313" key="1">
    <source>
        <dbReference type="EMBL" id="MBM6704974.1"/>
    </source>
</evidence>
<proteinExistence type="predicted"/>
<protein>
    <submittedName>
        <fullName evidence="1">Uncharacterized protein</fullName>
    </submittedName>
</protein>
<evidence type="ECO:0000313" key="2">
    <source>
        <dbReference type="Proteomes" id="UP000715095"/>
    </source>
</evidence>
<dbReference type="RefSeq" id="WP_205104539.1">
    <property type="nucleotide sequence ID" value="NZ_JACJJC010000035.1"/>
</dbReference>
<accession>A0ABS2DUK9</accession>
<keyword evidence="2" id="KW-1185">Reference proteome</keyword>
<dbReference type="Proteomes" id="UP000715095">
    <property type="component" value="Unassembled WGS sequence"/>
</dbReference>
<organism evidence="1 2">
    <name type="scientific">Sutterella massiliensis</name>
    <dbReference type="NCBI Taxonomy" id="1816689"/>
    <lineage>
        <taxon>Bacteria</taxon>
        <taxon>Pseudomonadati</taxon>
        <taxon>Pseudomonadota</taxon>
        <taxon>Betaproteobacteria</taxon>
        <taxon>Burkholderiales</taxon>
        <taxon>Sutterellaceae</taxon>
        <taxon>Sutterella</taxon>
    </lineage>
</organism>
<reference evidence="1 2" key="1">
    <citation type="journal article" date="2021" name="Sci. Rep.">
        <title>The distribution of antibiotic resistance genes in chicken gut microbiota commensals.</title>
        <authorList>
            <person name="Juricova H."/>
            <person name="Matiasovicova J."/>
            <person name="Kubasova T."/>
            <person name="Cejkova D."/>
            <person name="Rychlik I."/>
        </authorList>
    </citation>
    <scope>NUCLEOTIDE SEQUENCE [LARGE SCALE GENOMIC DNA]</scope>
    <source>
        <strain evidence="1 2">An829</strain>
    </source>
</reference>
<dbReference type="EMBL" id="JACJJC010000035">
    <property type="protein sequence ID" value="MBM6704974.1"/>
    <property type="molecule type" value="Genomic_DNA"/>
</dbReference>
<comment type="caution">
    <text evidence="1">The sequence shown here is derived from an EMBL/GenBank/DDBJ whole genome shotgun (WGS) entry which is preliminary data.</text>
</comment>
<gene>
    <name evidence="1" type="ORF">H6A60_10895</name>
</gene>